<dbReference type="EMBL" id="JAALHA020000018">
    <property type="protein sequence ID" value="MDR9898553.1"/>
    <property type="molecule type" value="Genomic_DNA"/>
</dbReference>
<name>A0AAP5IBP3_9CYAN</name>
<dbReference type="AlphaFoldDB" id="A0AAP5IBP3"/>
<dbReference type="RefSeq" id="WP_208341933.1">
    <property type="nucleotide sequence ID" value="NZ_CAWQFN010000043.1"/>
</dbReference>
<organism evidence="1 2">
    <name type="scientific">Aetokthonos hydrillicola Thurmond2011</name>
    <dbReference type="NCBI Taxonomy" id="2712845"/>
    <lineage>
        <taxon>Bacteria</taxon>
        <taxon>Bacillati</taxon>
        <taxon>Cyanobacteriota</taxon>
        <taxon>Cyanophyceae</taxon>
        <taxon>Nostocales</taxon>
        <taxon>Hapalosiphonaceae</taxon>
        <taxon>Aetokthonos</taxon>
    </lineage>
</organism>
<comment type="caution">
    <text evidence="1">The sequence shown here is derived from an EMBL/GenBank/DDBJ whole genome shotgun (WGS) entry which is preliminary data.</text>
</comment>
<gene>
    <name evidence="1" type="ORF">G7B40_028940</name>
</gene>
<evidence type="ECO:0000313" key="2">
    <source>
        <dbReference type="Proteomes" id="UP000667802"/>
    </source>
</evidence>
<evidence type="ECO:0000313" key="1">
    <source>
        <dbReference type="EMBL" id="MDR9898553.1"/>
    </source>
</evidence>
<dbReference type="Proteomes" id="UP000667802">
    <property type="component" value="Unassembled WGS sequence"/>
</dbReference>
<keyword evidence="2" id="KW-1185">Reference proteome</keyword>
<accession>A0AAP5IBP3</accession>
<proteinExistence type="predicted"/>
<reference evidence="2" key="1">
    <citation type="journal article" date="2021" name="Science">
        <title>Hunting the eagle killer: A cyanobacterial neurotoxin causes vacuolar myelinopathy.</title>
        <authorList>
            <person name="Breinlinger S."/>
            <person name="Phillips T.J."/>
            <person name="Haram B.N."/>
            <person name="Mares J."/>
            <person name="Martinez Yerena J.A."/>
            <person name="Hrouzek P."/>
            <person name="Sobotka R."/>
            <person name="Henderson W.M."/>
            <person name="Schmieder P."/>
            <person name="Williams S.M."/>
            <person name="Lauderdale J.D."/>
            <person name="Wilde H.D."/>
            <person name="Gerrin W."/>
            <person name="Kust A."/>
            <person name="Washington J.W."/>
            <person name="Wagner C."/>
            <person name="Geier B."/>
            <person name="Liebeke M."/>
            <person name="Enke H."/>
            <person name="Niedermeyer T.H.J."/>
            <person name="Wilde S.B."/>
        </authorList>
    </citation>
    <scope>NUCLEOTIDE SEQUENCE [LARGE SCALE GENOMIC DNA]</scope>
    <source>
        <strain evidence="2">Thurmond2011</strain>
    </source>
</reference>
<sequence>MIRIRDIVQKAIASGYLTVEAENQLRHLLTTRYDVEDFNAFMSLQEAAMTGKVKQESRERCGI</sequence>
<protein>
    <submittedName>
        <fullName evidence="1">Uncharacterized protein</fullName>
    </submittedName>
</protein>